<keyword evidence="2 8" id="KW-0812">Transmembrane</keyword>
<dbReference type="CDD" id="cd03228">
    <property type="entry name" value="ABCC_MRP_Like"/>
    <property type="match status" value="1"/>
</dbReference>
<dbReference type="InterPro" id="IPR014223">
    <property type="entry name" value="ABC_CydC/D"/>
</dbReference>
<feature type="transmembrane region" description="Helical" evidence="8">
    <location>
        <begin position="179"/>
        <end position="201"/>
    </location>
</feature>
<keyword evidence="6 8" id="KW-0472">Membrane</keyword>
<sequence length="613" mass="62995">MTGTTTPASPATQAAPDAPTKGAAALLRTATPGWRRMAPGLCFGALSGLCAVLLLAASAYLITRAAEQPPILYLSLVVVGVRAFALARATFRYLERLSSHDAAFRVLAELRVGLVERLIPLAPARLGGRRRGDLLARMVSDVDQLLDRPTRVIQPLVSSAVVALAAVAGVAFVDPTAAAVLAGLLLVAATAGTLLHGALAARAERRTAGLRGRLADEILELVADLDVLLAYDAVEAQLRRVEDVDARLRRTALRSAAGTGVASAVLAAASGAAVLGLLLVGLDALEPGRPLGPGFLPRPGEVDPSMLAVLALVPLAVFDVVAAVPPAISARRGVLASARRIAEVAPDSEAAPKVEAAPDAEVWPEPRTAEEHEVAAPGAVDAAGSVVPALELVDVAVRRPGATAPVSAPVTLRVLPGERAVITGVSGAGKTALAQGLVGFLDHVGTLRVGGVDVAALTGEQLRRRVCLIEQDAHLFDATIRANLALAHPQGPEQADDAALWSALDAVGLGTWARSREGLDTPVGMDGVLLSGGQARRIAVARGLLSGAEVLVLDEPTAHVDPGLAERLHEEVLGAAGERAVVLLSHVPVADRLVDHRVRLEAAGEEPSGRSSE</sequence>
<dbReference type="InterPro" id="IPR017871">
    <property type="entry name" value="ABC_transporter-like_CS"/>
</dbReference>
<dbReference type="EMBL" id="BAAAYG010000003">
    <property type="protein sequence ID" value="GAA3281719.1"/>
    <property type="molecule type" value="Genomic_DNA"/>
</dbReference>
<dbReference type="PANTHER" id="PTHR24221:SF654">
    <property type="entry name" value="ATP-BINDING CASSETTE SUB-FAMILY B MEMBER 6"/>
    <property type="match status" value="1"/>
</dbReference>
<feature type="transmembrane region" description="Helical" evidence="8">
    <location>
        <begin position="152"/>
        <end position="173"/>
    </location>
</feature>
<keyword evidence="3" id="KW-0547">Nucleotide-binding</keyword>
<proteinExistence type="predicted"/>
<feature type="transmembrane region" description="Helical" evidence="8">
    <location>
        <begin position="38"/>
        <end position="59"/>
    </location>
</feature>
<dbReference type="InterPro" id="IPR003593">
    <property type="entry name" value="AAA+_ATPase"/>
</dbReference>
<dbReference type="Gene3D" id="3.40.50.300">
    <property type="entry name" value="P-loop containing nucleotide triphosphate hydrolases"/>
    <property type="match status" value="1"/>
</dbReference>
<evidence type="ECO:0000256" key="8">
    <source>
        <dbReference type="SAM" id="Phobius"/>
    </source>
</evidence>
<reference evidence="12" key="1">
    <citation type="journal article" date="2019" name="Int. J. Syst. Evol. Microbiol.">
        <title>The Global Catalogue of Microorganisms (GCM) 10K type strain sequencing project: providing services to taxonomists for standard genome sequencing and annotation.</title>
        <authorList>
            <consortium name="The Broad Institute Genomics Platform"/>
            <consortium name="The Broad Institute Genome Sequencing Center for Infectious Disease"/>
            <person name="Wu L."/>
            <person name="Ma J."/>
        </authorList>
    </citation>
    <scope>NUCLEOTIDE SEQUENCE [LARGE SCALE GENOMIC DNA]</scope>
    <source>
        <strain evidence="12">JCM 11483</strain>
    </source>
</reference>
<dbReference type="PROSITE" id="PS50929">
    <property type="entry name" value="ABC_TM1F"/>
    <property type="match status" value="1"/>
</dbReference>
<dbReference type="InterPro" id="IPR036640">
    <property type="entry name" value="ABC1_TM_sf"/>
</dbReference>
<evidence type="ECO:0000259" key="9">
    <source>
        <dbReference type="PROSITE" id="PS50893"/>
    </source>
</evidence>
<dbReference type="Pfam" id="PF00005">
    <property type="entry name" value="ABC_tran"/>
    <property type="match status" value="1"/>
</dbReference>
<evidence type="ECO:0000259" key="10">
    <source>
        <dbReference type="PROSITE" id="PS50929"/>
    </source>
</evidence>
<dbReference type="SUPFAM" id="SSF52540">
    <property type="entry name" value="P-loop containing nucleoside triphosphate hydrolases"/>
    <property type="match status" value="1"/>
</dbReference>
<dbReference type="SMART" id="SM00382">
    <property type="entry name" value="AAA"/>
    <property type="match status" value="1"/>
</dbReference>
<name>A0ABP6RBU3_9MICC</name>
<feature type="transmembrane region" description="Helical" evidence="8">
    <location>
        <begin position="257"/>
        <end position="285"/>
    </location>
</feature>
<dbReference type="Gene3D" id="1.20.1560.10">
    <property type="entry name" value="ABC transporter type 1, transmembrane domain"/>
    <property type="match status" value="1"/>
</dbReference>
<dbReference type="PROSITE" id="PS00211">
    <property type="entry name" value="ABC_TRANSPORTER_1"/>
    <property type="match status" value="1"/>
</dbReference>
<evidence type="ECO:0000256" key="5">
    <source>
        <dbReference type="ARBA" id="ARBA00022989"/>
    </source>
</evidence>
<feature type="transmembrane region" description="Helical" evidence="8">
    <location>
        <begin position="305"/>
        <end position="330"/>
    </location>
</feature>
<dbReference type="Proteomes" id="UP001501736">
    <property type="component" value="Unassembled WGS sequence"/>
</dbReference>
<evidence type="ECO:0000256" key="6">
    <source>
        <dbReference type="ARBA" id="ARBA00023136"/>
    </source>
</evidence>
<evidence type="ECO:0008006" key="13">
    <source>
        <dbReference type="Google" id="ProtNLM"/>
    </source>
</evidence>
<dbReference type="InterPro" id="IPR027417">
    <property type="entry name" value="P-loop_NTPase"/>
</dbReference>
<dbReference type="SUPFAM" id="SSF90123">
    <property type="entry name" value="ABC transporter transmembrane region"/>
    <property type="match status" value="1"/>
</dbReference>
<keyword evidence="12" id="KW-1185">Reference proteome</keyword>
<dbReference type="RefSeq" id="WP_344718359.1">
    <property type="nucleotide sequence ID" value="NZ_BAAAYG010000003.1"/>
</dbReference>
<feature type="transmembrane region" description="Helical" evidence="8">
    <location>
        <begin position="71"/>
        <end position="91"/>
    </location>
</feature>
<dbReference type="PANTHER" id="PTHR24221">
    <property type="entry name" value="ATP-BINDING CASSETTE SUB-FAMILY B"/>
    <property type="match status" value="1"/>
</dbReference>
<accession>A0ABP6RBU3</accession>
<evidence type="ECO:0000256" key="2">
    <source>
        <dbReference type="ARBA" id="ARBA00022692"/>
    </source>
</evidence>
<evidence type="ECO:0000256" key="7">
    <source>
        <dbReference type="SAM" id="MobiDB-lite"/>
    </source>
</evidence>
<gene>
    <name evidence="11" type="ORF">GCM10020260_07660</name>
</gene>
<feature type="domain" description="ABC transporter" evidence="9">
    <location>
        <begin position="390"/>
        <end position="613"/>
    </location>
</feature>
<evidence type="ECO:0000313" key="11">
    <source>
        <dbReference type="EMBL" id="GAA3281719.1"/>
    </source>
</evidence>
<keyword evidence="5 8" id="KW-1133">Transmembrane helix</keyword>
<keyword evidence="4" id="KW-0067">ATP-binding</keyword>
<feature type="region of interest" description="Disordered" evidence="7">
    <location>
        <begin position="1"/>
        <end position="21"/>
    </location>
</feature>
<organism evidence="11 12">
    <name type="scientific">Nesterenkonia halobia</name>
    <dbReference type="NCBI Taxonomy" id="37922"/>
    <lineage>
        <taxon>Bacteria</taxon>
        <taxon>Bacillati</taxon>
        <taxon>Actinomycetota</taxon>
        <taxon>Actinomycetes</taxon>
        <taxon>Micrococcales</taxon>
        <taxon>Micrococcaceae</taxon>
        <taxon>Nesterenkonia</taxon>
    </lineage>
</organism>
<dbReference type="InterPro" id="IPR011527">
    <property type="entry name" value="ABC1_TM_dom"/>
</dbReference>
<evidence type="ECO:0000256" key="3">
    <source>
        <dbReference type="ARBA" id="ARBA00022741"/>
    </source>
</evidence>
<protein>
    <recommendedName>
        <fullName evidence="13">Thiol reductant ABC exporter subunit CydC</fullName>
    </recommendedName>
</protein>
<evidence type="ECO:0000256" key="1">
    <source>
        <dbReference type="ARBA" id="ARBA00004651"/>
    </source>
</evidence>
<comment type="subcellular location">
    <subcellularLocation>
        <location evidence="1">Cell membrane</location>
        <topology evidence="1">Multi-pass membrane protein</topology>
    </subcellularLocation>
</comment>
<comment type="caution">
    <text evidence="11">The sequence shown here is derived from an EMBL/GenBank/DDBJ whole genome shotgun (WGS) entry which is preliminary data.</text>
</comment>
<evidence type="ECO:0000313" key="12">
    <source>
        <dbReference type="Proteomes" id="UP001501736"/>
    </source>
</evidence>
<dbReference type="InterPro" id="IPR039421">
    <property type="entry name" value="Type_1_exporter"/>
</dbReference>
<feature type="domain" description="ABC transmembrane type-1" evidence="10">
    <location>
        <begin position="40"/>
        <end position="281"/>
    </location>
</feature>
<dbReference type="NCBIfam" id="TIGR02868">
    <property type="entry name" value="CydC"/>
    <property type="match status" value="1"/>
</dbReference>
<dbReference type="PROSITE" id="PS50893">
    <property type="entry name" value="ABC_TRANSPORTER_2"/>
    <property type="match status" value="1"/>
</dbReference>
<dbReference type="InterPro" id="IPR003439">
    <property type="entry name" value="ABC_transporter-like_ATP-bd"/>
</dbReference>
<evidence type="ECO:0000256" key="4">
    <source>
        <dbReference type="ARBA" id="ARBA00022840"/>
    </source>
</evidence>